<evidence type="ECO:0000256" key="9">
    <source>
        <dbReference type="ARBA" id="ARBA00022842"/>
    </source>
</evidence>
<evidence type="ECO:0000256" key="5">
    <source>
        <dbReference type="ARBA" id="ARBA00022723"/>
    </source>
</evidence>
<gene>
    <name evidence="19" type="primary">sbcB</name>
    <name evidence="19" type="ORF">Cenrod_2404</name>
</gene>
<reference evidence="19 20" key="1">
    <citation type="journal article" date="2013" name="Genome Biol.">
        <title>Genomic analysis reveals key aspects of prokaryotic symbiosis in the phototrophic consortium "Chlorochromatium aggregatum".</title>
        <authorList>
            <person name="Liu Z."/>
            <person name="Muller J."/>
            <person name="Li T."/>
            <person name="Alvey R.M."/>
            <person name="Vogl K."/>
            <person name="Frigaard N.U."/>
            <person name="Rockwell N.C."/>
            <person name="Boyd E.S."/>
            <person name="Tomsho L.P."/>
            <person name="Schuster S.C."/>
            <person name="Henke P."/>
            <person name="Rohde M."/>
            <person name="Overmann J."/>
            <person name="Bryant D.A."/>
        </authorList>
    </citation>
    <scope>NUCLEOTIDE SEQUENCE [LARGE SCALE GENOMIC DNA]</scope>
    <source>
        <strain evidence="19">CR</strain>
    </source>
</reference>
<evidence type="ECO:0000256" key="13">
    <source>
        <dbReference type="ARBA" id="ARBA00046792"/>
    </source>
</evidence>
<dbReference type="EC" id="3.1.11.1" evidence="2"/>
<dbReference type="InterPro" id="IPR036397">
    <property type="entry name" value="RNaseH_sf"/>
</dbReference>
<evidence type="ECO:0000256" key="10">
    <source>
        <dbReference type="ARBA" id="ARBA00023125"/>
    </source>
</evidence>
<evidence type="ECO:0000256" key="16">
    <source>
        <dbReference type="SAM" id="MobiDB-lite"/>
    </source>
</evidence>
<dbReference type="InterPro" id="IPR038649">
    <property type="entry name" value="EXOI_SH3_sf"/>
</dbReference>
<protein>
    <recommendedName>
        <fullName evidence="3">Exodeoxyribonuclease I</fullName>
        <ecNumber evidence="2">3.1.11.1</ecNumber>
    </recommendedName>
    <alternativeName>
        <fullName evidence="12">DNA deoxyribophosphodiesterase</fullName>
    </alternativeName>
</protein>
<dbReference type="KEGG" id="cbx:Cenrod_2404"/>
<comment type="cofactor">
    <cofactor evidence="15">
        <name>Mg(2+)</name>
        <dbReference type="ChEBI" id="CHEBI:18420"/>
    </cofactor>
    <text evidence="15">Binds 2 Mg(2+) ions per monomer.</text>
</comment>
<dbReference type="InterPro" id="IPR013620">
    <property type="entry name" value="Exonuc_1_SH3"/>
</dbReference>
<dbReference type="PROSITE" id="PS51785">
    <property type="entry name" value="EXOI_C"/>
    <property type="match status" value="1"/>
</dbReference>
<dbReference type="GO" id="GO:0046872">
    <property type="term" value="F:metal ion binding"/>
    <property type="evidence" value="ECO:0007669"/>
    <property type="project" value="UniProtKB-KW"/>
</dbReference>
<dbReference type="HOGENOM" id="CLU_043508_1_1_4"/>
<dbReference type="Pfam" id="PF26016">
    <property type="entry name" value="ExoI_C"/>
    <property type="match status" value="1"/>
</dbReference>
<proteinExistence type="predicted"/>
<comment type="subunit">
    <text evidence="13">Monomer. Interacts with ssb (via C-terminus); this interaction stimulates the exonuclease activity by recruiting the enzyme to its substrate.</text>
</comment>
<comment type="catalytic activity">
    <reaction evidence="1">
        <text>Exonucleolytic cleavage in the 3'- to 5'-direction to yield nucleoside 5'-phosphates.</text>
        <dbReference type="EC" id="3.1.11.1"/>
    </reaction>
</comment>
<evidence type="ECO:0000256" key="3">
    <source>
        <dbReference type="ARBA" id="ARBA00019900"/>
    </source>
</evidence>
<dbReference type="GO" id="GO:0006281">
    <property type="term" value="P:DNA repair"/>
    <property type="evidence" value="ECO:0007669"/>
    <property type="project" value="UniProtKB-KW"/>
</dbReference>
<keyword evidence="10" id="KW-0238">DNA-binding</keyword>
<feature type="binding site" evidence="14">
    <location>
        <position position="158"/>
    </location>
    <ligand>
        <name>substrate</name>
    </ligand>
</feature>
<feature type="binding site" evidence="14">
    <location>
        <position position="10"/>
    </location>
    <ligand>
        <name>substrate</name>
    </ligand>
</feature>
<feature type="domain" description="ExoI C-terminal" evidence="18">
    <location>
        <begin position="356"/>
        <end position="491"/>
    </location>
</feature>
<keyword evidence="6" id="KW-0227">DNA damage</keyword>
<evidence type="ECO:0000256" key="2">
    <source>
        <dbReference type="ARBA" id="ARBA00012108"/>
    </source>
</evidence>
<dbReference type="Gene3D" id="1.20.1280.70">
    <property type="entry name" value="Exonuclease ExoI, domain 3"/>
    <property type="match status" value="1"/>
</dbReference>
<feature type="domain" description="ExoI SH3-like" evidence="17">
    <location>
        <begin position="195"/>
        <end position="354"/>
    </location>
</feature>
<dbReference type="PROSITE" id="PS51784">
    <property type="entry name" value="EXOI_SH3"/>
    <property type="match status" value="1"/>
</dbReference>
<dbReference type="STRING" id="946483.Cenrod_2404"/>
<dbReference type="Pfam" id="PF00929">
    <property type="entry name" value="RNase_T"/>
    <property type="match status" value="1"/>
</dbReference>
<feature type="compositionally biased region" description="Polar residues" evidence="16">
    <location>
        <begin position="466"/>
        <end position="476"/>
    </location>
</feature>
<dbReference type="eggNOG" id="COG2925">
    <property type="taxonomic scope" value="Bacteria"/>
</dbReference>
<keyword evidence="4" id="KW-0540">Nuclease</keyword>
<dbReference type="InterPro" id="IPR023607">
    <property type="entry name" value="Exodeoxyribonuclease_I"/>
</dbReference>
<dbReference type="CDD" id="cd06138">
    <property type="entry name" value="ExoI_N"/>
    <property type="match status" value="1"/>
</dbReference>
<dbReference type="Pfam" id="PF08411">
    <property type="entry name" value="ExoI_SH3"/>
    <property type="match status" value="1"/>
</dbReference>
<evidence type="ECO:0000256" key="7">
    <source>
        <dbReference type="ARBA" id="ARBA00022801"/>
    </source>
</evidence>
<dbReference type="EMBL" id="CP004885">
    <property type="protein sequence ID" value="AGX88462.1"/>
    <property type="molecule type" value="Genomic_DNA"/>
</dbReference>
<evidence type="ECO:0000256" key="6">
    <source>
        <dbReference type="ARBA" id="ARBA00022763"/>
    </source>
</evidence>
<dbReference type="Gene3D" id="1.10.287.1240">
    <property type="match status" value="1"/>
</dbReference>
<organism evidence="19 20">
    <name type="scientific">Candidatus Symbiobacter mobilis CR</name>
    <dbReference type="NCBI Taxonomy" id="946483"/>
    <lineage>
        <taxon>Bacteria</taxon>
        <taxon>Pseudomonadati</taxon>
        <taxon>Pseudomonadota</taxon>
        <taxon>Betaproteobacteria</taxon>
        <taxon>Burkholderiales</taxon>
        <taxon>Comamonadaceae</taxon>
    </lineage>
</organism>
<evidence type="ECO:0000256" key="11">
    <source>
        <dbReference type="ARBA" id="ARBA00023204"/>
    </source>
</evidence>
<dbReference type="SUPFAM" id="SSF53098">
    <property type="entry name" value="Ribonuclease H-like"/>
    <property type="match status" value="1"/>
</dbReference>
<dbReference type="InterPro" id="IPR034747">
    <property type="entry name" value="EXOI_SH3"/>
</dbReference>
<dbReference type="Gene3D" id="3.30.1520.20">
    <property type="entry name" value="Exonuclease ExoI, domain 2"/>
    <property type="match status" value="1"/>
</dbReference>
<evidence type="ECO:0000313" key="19">
    <source>
        <dbReference type="EMBL" id="AGX88462.1"/>
    </source>
</evidence>
<dbReference type="OrthoDB" id="9763470at2"/>
<dbReference type="RefSeq" id="WP_022776210.1">
    <property type="nucleotide sequence ID" value="NC_022576.1"/>
</dbReference>
<dbReference type="FunFam" id="3.30.420.10:FF:000033">
    <property type="entry name" value="Exodeoxyribonuclease I"/>
    <property type="match status" value="1"/>
</dbReference>
<dbReference type="PIRSF" id="PIRSF000977">
    <property type="entry name" value="Exodeoxyribonuclease_I"/>
    <property type="match status" value="1"/>
</dbReference>
<dbReference type="GO" id="GO:0003677">
    <property type="term" value="F:DNA binding"/>
    <property type="evidence" value="ECO:0007669"/>
    <property type="project" value="UniProtKB-KW"/>
</dbReference>
<evidence type="ECO:0000259" key="17">
    <source>
        <dbReference type="PROSITE" id="PS51784"/>
    </source>
</evidence>
<dbReference type="InterPro" id="IPR058561">
    <property type="entry name" value="Exonuc_1_C"/>
</dbReference>
<evidence type="ECO:0000259" key="18">
    <source>
        <dbReference type="PROSITE" id="PS51785"/>
    </source>
</evidence>
<evidence type="ECO:0000256" key="14">
    <source>
        <dbReference type="PIRSR" id="PIRSR000977-1"/>
    </source>
</evidence>
<keyword evidence="8" id="KW-0269">Exonuclease</keyword>
<dbReference type="PATRIC" id="fig|946483.4.peg.2426"/>
<evidence type="ECO:0000313" key="20">
    <source>
        <dbReference type="Proteomes" id="UP000017184"/>
    </source>
</evidence>
<dbReference type="Gene3D" id="3.30.420.10">
    <property type="entry name" value="Ribonuclease H-like superfamily/Ribonuclease H"/>
    <property type="match status" value="1"/>
</dbReference>
<evidence type="ECO:0000256" key="4">
    <source>
        <dbReference type="ARBA" id="ARBA00022722"/>
    </source>
</evidence>
<evidence type="ECO:0000256" key="15">
    <source>
        <dbReference type="PIRSR" id="PIRSR000977-2"/>
    </source>
</evidence>
<keyword evidence="9 15" id="KW-0460">Magnesium</keyword>
<dbReference type="Proteomes" id="UP000017184">
    <property type="component" value="Chromosome"/>
</dbReference>
<keyword evidence="11" id="KW-0234">DNA repair</keyword>
<evidence type="ECO:0000256" key="1">
    <source>
        <dbReference type="ARBA" id="ARBA00000563"/>
    </source>
</evidence>
<keyword evidence="20" id="KW-1185">Reference proteome</keyword>
<sequence>MRTFLWHDYETFGADARGTRPAQFAAVRTDGDLEPVGEPVVWYCQLADDFLPDPDACRLTGITPQECLERGVAEHEFARRIAQLFAQPETIGVGYNSIRFDDEVTRFLFWRNLIDPYAREWKNGCGRWDLLDVVRAVYALRPDGIAWPRNPDGIPSFRLEDLGAANDLEHDRPHDAAQDVYATIALARLIRSRQPRLFSFCLGLHKKAGVLQELGLPGMLATPRPFWHVSGMYPAQRGCLALVWPLGMAPGSDNELLVWDLAQDPRELAGLSATQMRERMFVATADLPAGTQRLPLKTIHLNKSPVVVRSPKVLDPARAEELGIDLDALRRHAEYAAGLPRLDHVWGDVYKRSPKAQSDVDLALYEGFIGSADRRRLDALRALPPQELAAARTRFDDPRLAELCWRYRARNFPDTLSPAEVQRWQEHRRSRWEEGAGGSLTLDAYLEALDKWPGATARSPADAVGSSMTEATTGATANDPVRRALLEYVGR</sequence>
<dbReference type="InterPro" id="IPR012337">
    <property type="entry name" value="RNaseH-like_sf"/>
</dbReference>
<dbReference type="GO" id="GO:0008310">
    <property type="term" value="F:single-stranded DNA 3'-5' DNA exonuclease activity"/>
    <property type="evidence" value="ECO:0007669"/>
    <property type="project" value="UniProtKB-EC"/>
</dbReference>
<feature type="binding site" evidence="15">
    <location>
        <position position="179"/>
    </location>
    <ligand>
        <name>Mg(2+)</name>
        <dbReference type="ChEBI" id="CHEBI:18420"/>
        <label>2</label>
    </ligand>
</feature>
<keyword evidence="7" id="KW-0378">Hydrolase</keyword>
<dbReference type="AlphaFoldDB" id="U5NAP0"/>
<dbReference type="NCBIfam" id="NF008746">
    <property type="entry name" value="PRK11779.1"/>
    <property type="match status" value="1"/>
</dbReference>
<feature type="binding site" evidence="15">
    <location>
        <position position="8"/>
    </location>
    <ligand>
        <name>Mg(2+)</name>
        <dbReference type="ChEBI" id="CHEBI:18420"/>
        <label>1</label>
    </ligand>
</feature>
<dbReference type="InterPro" id="IPR013520">
    <property type="entry name" value="Ribonucl_H"/>
</dbReference>
<keyword evidence="5 15" id="KW-0479">Metal-binding</keyword>
<evidence type="ECO:0000256" key="8">
    <source>
        <dbReference type="ARBA" id="ARBA00022839"/>
    </source>
</evidence>
<feature type="binding site" evidence="15">
    <location>
        <position position="10"/>
    </location>
    <ligand>
        <name>Mg(2+)</name>
        <dbReference type="ChEBI" id="CHEBI:18420"/>
        <label>2</label>
    </ligand>
</feature>
<name>U5NAP0_9BURK</name>
<evidence type="ECO:0000256" key="12">
    <source>
        <dbReference type="ARBA" id="ARBA00031220"/>
    </source>
</evidence>
<accession>U5NAP0</accession>
<feature type="region of interest" description="Disordered" evidence="16">
    <location>
        <begin position="457"/>
        <end position="476"/>
    </location>
</feature>